<sequence>MTLGGSHYQPRYINDNEADKSFLNGISEEFSNSEKFKYSNLKDTKFYDEKLMKNLKEGKIKRFLIKLCEEYQGKANGLWGGKTVELDGKTYKKMPTHLAAIIEDAKSVDRSFQYILSKLKESKEKKIGFWSGVCGGRNKKTKGLYNTSDSLFSDMQNKEKIIEANKTRVPGGHY</sequence>
<evidence type="ECO:0000313" key="1">
    <source>
        <dbReference type="EMBL" id="ODN41788.1"/>
    </source>
</evidence>
<dbReference type="Proteomes" id="UP000094329">
    <property type="component" value="Unassembled WGS sequence"/>
</dbReference>
<name>A0ABX2ZZ39_9GAMM</name>
<dbReference type="RefSeq" id="WP_069311590.1">
    <property type="nucleotide sequence ID" value="NZ_MDTU01000001.1"/>
</dbReference>
<comment type="caution">
    <text evidence="1">The sequence shown here is derived from an EMBL/GenBank/DDBJ whole genome shotgun (WGS) entry which is preliminary data.</text>
</comment>
<gene>
    <name evidence="1" type="ORF">BGC07_00825</name>
</gene>
<accession>A0ABX2ZZ39</accession>
<proteinExistence type="predicted"/>
<reference evidence="1 2" key="1">
    <citation type="submission" date="2016-08" db="EMBL/GenBank/DDBJ databases">
        <title>Draft genome sequence of Candidatus Piscirickettsia litoralis, from seawater.</title>
        <authorList>
            <person name="Wan X."/>
            <person name="Lee A.J."/>
            <person name="Hou S."/>
            <person name="Donachie S.P."/>
        </authorList>
    </citation>
    <scope>NUCLEOTIDE SEQUENCE [LARGE SCALE GENOMIC DNA]</scope>
    <source>
        <strain evidence="1 2">Y2</strain>
    </source>
</reference>
<organism evidence="1 2">
    <name type="scientific">Piscirickettsia litoralis</name>
    <dbReference type="NCBI Taxonomy" id="1891921"/>
    <lineage>
        <taxon>Bacteria</taxon>
        <taxon>Pseudomonadati</taxon>
        <taxon>Pseudomonadota</taxon>
        <taxon>Gammaproteobacteria</taxon>
        <taxon>Thiotrichales</taxon>
        <taxon>Piscirickettsiaceae</taxon>
        <taxon>Piscirickettsia</taxon>
    </lineage>
</organism>
<dbReference type="EMBL" id="MDTU01000001">
    <property type="protein sequence ID" value="ODN41788.1"/>
    <property type="molecule type" value="Genomic_DNA"/>
</dbReference>
<keyword evidence="2" id="KW-1185">Reference proteome</keyword>
<protein>
    <submittedName>
        <fullName evidence="1">Uncharacterized protein</fullName>
    </submittedName>
</protein>
<evidence type="ECO:0000313" key="2">
    <source>
        <dbReference type="Proteomes" id="UP000094329"/>
    </source>
</evidence>